<dbReference type="InterPro" id="IPR028082">
    <property type="entry name" value="Peripla_BP_I"/>
</dbReference>
<name>A0A0F8Z537_9ZZZZ</name>
<gene>
    <name evidence="4" type="ORF">LCGC14_3013630</name>
</gene>
<protein>
    <recommendedName>
        <fullName evidence="3">Leucine-binding protein domain-containing protein</fullName>
    </recommendedName>
</protein>
<feature type="domain" description="Leucine-binding protein" evidence="3">
    <location>
        <begin position="44"/>
        <end position="251"/>
    </location>
</feature>
<dbReference type="Gene3D" id="3.40.50.2300">
    <property type="match status" value="2"/>
</dbReference>
<sequence>LWNHGGASDDIHRQGRRVVGILTPVSRYFAGLLEMASGMHPRPGKAAVLYRRGSGFGRLAARGAEARAAQAGVSVAALTYSSVRDDLPKLVSKLQRLGPDIVLSAGALEDECALARGFVGAGVTAKAFALTAAAMREFGVALGTQAEGFLGPSQWEPGAGYAADFGPDPREAARRIRAMGASVDYPAAQAYAACLIAQRCLEEADVVDDEALWRAACALDCTTFFGRFKIDPRTGLQVGHDMMWVQWQGGKKFIVWPPTLAQAAPANTGASGFPLSRAIQASSWRAGPTPQQTSRSCSPHGGRRRRSRRHRRT</sequence>
<proteinExistence type="predicted"/>
<evidence type="ECO:0000256" key="1">
    <source>
        <dbReference type="ARBA" id="ARBA00022729"/>
    </source>
</evidence>
<dbReference type="Pfam" id="PF13458">
    <property type="entry name" value="Peripla_BP_6"/>
    <property type="match status" value="1"/>
</dbReference>
<feature type="region of interest" description="Disordered" evidence="2">
    <location>
        <begin position="283"/>
        <end position="313"/>
    </location>
</feature>
<feature type="non-terminal residue" evidence="4">
    <location>
        <position position="1"/>
    </location>
</feature>
<evidence type="ECO:0000313" key="4">
    <source>
        <dbReference type="EMBL" id="KKK61509.1"/>
    </source>
</evidence>
<dbReference type="InterPro" id="IPR028081">
    <property type="entry name" value="Leu-bd"/>
</dbReference>
<accession>A0A0F8Z537</accession>
<dbReference type="AlphaFoldDB" id="A0A0F8Z537"/>
<evidence type="ECO:0000259" key="3">
    <source>
        <dbReference type="Pfam" id="PF13458"/>
    </source>
</evidence>
<evidence type="ECO:0000256" key="2">
    <source>
        <dbReference type="SAM" id="MobiDB-lite"/>
    </source>
</evidence>
<reference evidence="4" key="1">
    <citation type="journal article" date="2015" name="Nature">
        <title>Complex archaea that bridge the gap between prokaryotes and eukaryotes.</title>
        <authorList>
            <person name="Spang A."/>
            <person name="Saw J.H."/>
            <person name="Jorgensen S.L."/>
            <person name="Zaremba-Niedzwiedzka K."/>
            <person name="Martijn J."/>
            <person name="Lind A.E."/>
            <person name="van Eijk R."/>
            <person name="Schleper C."/>
            <person name="Guy L."/>
            <person name="Ettema T.J."/>
        </authorList>
    </citation>
    <scope>NUCLEOTIDE SEQUENCE</scope>
</reference>
<keyword evidence="1" id="KW-0732">Signal</keyword>
<comment type="caution">
    <text evidence="4">The sequence shown here is derived from an EMBL/GenBank/DDBJ whole genome shotgun (WGS) entry which is preliminary data.</text>
</comment>
<feature type="compositionally biased region" description="Polar residues" evidence="2">
    <location>
        <begin position="283"/>
        <end position="293"/>
    </location>
</feature>
<dbReference type="EMBL" id="LAZR01062438">
    <property type="protein sequence ID" value="KKK61509.1"/>
    <property type="molecule type" value="Genomic_DNA"/>
</dbReference>
<organism evidence="4">
    <name type="scientific">marine sediment metagenome</name>
    <dbReference type="NCBI Taxonomy" id="412755"/>
    <lineage>
        <taxon>unclassified sequences</taxon>
        <taxon>metagenomes</taxon>
        <taxon>ecological metagenomes</taxon>
    </lineage>
</organism>
<dbReference type="SUPFAM" id="SSF53822">
    <property type="entry name" value="Periplasmic binding protein-like I"/>
    <property type="match status" value="1"/>
</dbReference>
<feature type="compositionally biased region" description="Basic residues" evidence="2">
    <location>
        <begin position="301"/>
        <end position="313"/>
    </location>
</feature>